<reference evidence="2" key="1">
    <citation type="submission" date="2018-12" db="EMBL/GenBank/DDBJ databases">
        <title>Tengunoibacter tsumagoiensis gen. nov., sp. nov., Dictyobacter kobayashii sp. nov., D. alpinus sp. nov., and D. joshuensis sp. nov. and description of Dictyobacteraceae fam. nov. within the order Ktedonobacterales isolated from Tengu-no-mugimeshi.</title>
        <authorList>
            <person name="Wang C.M."/>
            <person name="Zheng Y."/>
            <person name="Sakai Y."/>
            <person name="Toyoda A."/>
            <person name="Minakuchi Y."/>
            <person name="Abe K."/>
            <person name="Yokota A."/>
            <person name="Yabe S."/>
        </authorList>
    </citation>
    <scope>NUCLEOTIDE SEQUENCE [LARGE SCALE GENOMIC DNA]</scope>
    <source>
        <strain evidence="2">Uno3</strain>
    </source>
</reference>
<organism evidence="1 2">
    <name type="scientific">Tengunoibacter tsumagoiensis</name>
    <dbReference type="NCBI Taxonomy" id="2014871"/>
    <lineage>
        <taxon>Bacteria</taxon>
        <taxon>Bacillati</taxon>
        <taxon>Chloroflexota</taxon>
        <taxon>Ktedonobacteria</taxon>
        <taxon>Ktedonobacterales</taxon>
        <taxon>Dictyobacteraceae</taxon>
        <taxon>Tengunoibacter</taxon>
    </lineage>
</organism>
<evidence type="ECO:0000313" key="1">
    <source>
        <dbReference type="EMBL" id="GCE15871.1"/>
    </source>
</evidence>
<dbReference type="AlphaFoldDB" id="A0A402AAC5"/>
<dbReference type="Proteomes" id="UP000287352">
    <property type="component" value="Unassembled WGS sequence"/>
</dbReference>
<dbReference type="RefSeq" id="WP_126583277.1">
    <property type="nucleotide sequence ID" value="NZ_BIFR01000002.1"/>
</dbReference>
<sequence>MESDTWLDRYTFEKYVLDVAISTLEHGGVTSKVDTYQFLPPIDAWGFPKYPGKTVVLQPDSDIAAALKLFIHKNSVHLHESDAWLGTWVNPTTGCCYLDITVICTRLEDAIQDAIERSKKERRNIEALYNFKHNRTVYLNQAVTYRKDHE</sequence>
<proteinExistence type="predicted"/>
<accession>A0A402AAC5</accession>
<comment type="caution">
    <text evidence="1">The sequence shown here is derived from an EMBL/GenBank/DDBJ whole genome shotgun (WGS) entry which is preliminary data.</text>
</comment>
<evidence type="ECO:0000313" key="2">
    <source>
        <dbReference type="Proteomes" id="UP000287352"/>
    </source>
</evidence>
<dbReference type="EMBL" id="BIFR01000002">
    <property type="protein sequence ID" value="GCE15871.1"/>
    <property type="molecule type" value="Genomic_DNA"/>
</dbReference>
<name>A0A402AAC5_9CHLR</name>
<keyword evidence="2" id="KW-1185">Reference proteome</keyword>
<gene>
    <name evidence="1" type="ORF">KTT_57300</name>
</gene>
<protein>
    <submittedName>
        <fullName evidence="1">Uncharacterized protein</fullName>
    </submittedName>
</protein>
<dbReference type="OrthoDB" id="160279at2"/>